<proteinExistence type="predicted"/>
<accession>A0ABP6DA65</accession>
<comment type="caution">
    <text evidence="1">The sequence shown here is derived from an EMBL/GenBank/DDBJ whole genome shotgun (WGS) entry which is preliminary data.</text>
</comment>
<evidence type="ECO:0000313" key="2">
    <source>
        <dbReference type="Proteomes" id="UP001500151"/>
    </source>
</evidence>
<dbReference type="Proteomes" id="UP001500151">
    <property type="component" value="Unassembled WGS sequence"/>
</dbReference>
<protein>
    <submittedName>
        <fullName evidence="1">Uncharacterized protein</fullName>
    </submittedName>
</protein>
<name>A0ABP6DA65_9ACTN</name>
<reference evidence="2" key="1">
    <citation type="journal article" date="2019" name="Int. J. Syst. Evol. Microbiol.">
        <title>The Global Catalogue of Microorganisms (GCM) 10K type strain sequencing project: providing services to taxonomists for standard genome sequencing and annotation.</title>
        <authorList>
            <consortium name="The Broad Institute Genomics Platform"/>
            <consortium name="The Broad Institute Genome Sequencing Center for Infectious Disease"/>
            <person name="Wu L."/>
            <person name="Ma J."/>
        </authorList>
    </citation>
    <scope>NUCLEOTIDE SEQUENCE [LARGE SCALE GENOMIC DNA]</scope>
    <source>
        <strain evidence="2">JCM 4524</strain>
    </source>
</reference>
<evidence type="ECO:0000313" key="1">
    <source>
        <dbReference type="EMBL" id="GAA2637680.1"/>
    </source>
</evidence>
<dbReference type="EMBL" id="BAAASJ010000033">
    <property type="protein sequence ID" value="GAA2637680.1"/>
    <property type="molecule type" value="Genomic_DNA"/>
</dbReference>
<sequence length="59" mass="6255">MAQGTDRGAYVARRTDAPMWCTAGKPSAIGGKALVNTQEEEAGRYGRIKPVGERYLAAG</sequence>
<gene>
    <name evidence="1" type="ORF">GCM10010307_35450</name>
</gene>
<organism evidence="1 2">
    <name type="scientific">Streptomyces vastus</name>
    <dbReference type="NCBI Taxonomy" id="285451"/>
    <lineage>
        <taxon>Bacteria</taxon>
        <taxon>Bacillati</taxon>
        <taxon>Actinomycetota</taxon>
        <taxon>Actinomycetes</taxon>
        <taxon>Kitasatosporales</taxon>
        <taxon>Streptomycetaceae</taxon>
        <taxon>Streptomyces</taxon>
    </lineage>
</organism>
<keyword evidence="2" id="KW-1185">Reference proteome</keyword>